<accession>A0A917U2G9</accession>
<dbReference type="Proteomes" id="UP000642070">
    <property type="component" value="Unassembled WGS sequence"/>
</dbReference>
<comment type="caution">
    <text evidence="1">The sequence shown here is derived from an EMBL/GenBank/DDBJ whole genome shotgun (WGS) entry which is preliminary data.</text>
</comment>
<proteinExistence type="predicted"/>
<reference evidence="1" key="1">
    <citation type="journal article" date="2014" name="Int. J. Syst. Evol. Microbiol.">
        <title>Complete genome sequence of Corynebacterium casei LMG S-19264T (=DSM 44701T), isolated from a smear-ripened cheese.</title>
        <authorList>
            <consortium name="US DOE Joint Genome Institute (JGI-PGF)"/>
            <person name="Walter F."/>
            <person name="Albersmeier A."/>
            <person name="Kalinowski J."/>
            <person name="Ruckert C."/>
        </authorList>
    </citation>
    <scope>NUCLEOTIDE SEQUENCE</scope>
    <source>
        <strain evidence="1">JCM 19831</strain>
    </source>
</reference>
<name>A0A917U2G9_9ACTN</name>
<dbReference type="EMBL" id="BMPI01000034">
    <property type="protein sequence ID" value="GGM51818.1"/>
    <property type="molecule type" value="Genomic_DNA"/>
</dbReference>
<sequence length="100" mass="10729">MESPGDRRDLQSVIDFLGTPLIVDVLRTIRDGRPPRENPDLCRYGDAVDVAVDALAAAGAVCRHPGAQHPGEPTLVLTTKGRLVCSLVDEVVGFDFDEAC</sequence>
<gene>
    <name evidence="1" type="ORF">GCM10007977_061890</name>
</gene>
<evidence type="ECO:0000313" key="1">
    <source>
        <dbReference type="EMBL" id="GGM51818.1"/>
    </source>
</evidence>
<reference evidence="1" key="2">
    <citation type="submission" date="2020-09" db="EMBL/GenBank/DDBJ databases">
        <authorList>
            <person name="Sun Q."/>
            <person name="Ohkuma M."/>
        </authorList>
    </citation>
    <scope>NUCLEOTIDE SEQUENCE</scope>
    <source>
        <strain evidence="1">JCM 19831</strain>
    </source>
</reference>
<organism evidence="1 2">
    <name type="scientific">Dactylosporangium sucinum</name>
    <dbReference type="NCBI Taxonomy" id="1424081"/>
    <lineage>
        <taxon>Bacteria</taxon>
        <taxon>Bacillati</taxon>
        <taxon>Actinomycetota</taxon>
        <taxon>Actinomycetes</taxon>
        <taxon>Micromonosporales</taxon>
        <taxon>Micromonosporaceae</taxon>
        <taxon>Dactylosporangium</taxon>
    </lineage>
</organism>
<evidence type="ECO:0000313" key="2">
    <source>
        <dbReference type="Proteomes" id="UP000642070"/>
    </source>
</evidence>
<dbReference type="AlphaFoldDB" id="A0A917U2G9"/>
<protein>
    <submittedName>
        <fullName evidence="1">Uncharacterized protein</fullName>
    </submittedName>
</protein>
<keyword evidence="2" id="KW-1185">Reference proteome</keyword>